<dbReference type="InterPro" id="IPR027417">
    <property type="entry name" value="P-loop_NTPase"/>
</dbReference>
<reference evidence="1 2" key="1">
    <citation type="submission" date="2021-06" db="EMBL/GenBank/DDBJ databases">
        <authorList>
            <person name="Grouzdev D.S."/>
            <person name="Koziaeva V."/>
        </authorList>
    </citation>
    <scope>NUCLEOTIDE SEQUENCE [LARGE SCALE GENOMIC DNA]</scope>
    <source>
        <strain evidence="1 2">22</strain>
    </source>
</reference>
<dbReference type="Gene3D" id="3.40.50.300">
    <property type="entry name" value="P-loop containing nucleotide triphosphate hydrolases"/>
    <property type="match status" value="1"/>
</dbReference>
<dbReference type="Proteomes" id="UP000766595">
    <property type="component" value="Unassembled WGS sequence"/>
</dbReference>
<dbReference type="SUPFAM" id="SSF52540">
    <property type="entry name" value="P-loop containing nucleoside triphosphate hydrolases"/>
    <property type="match status" value="1"/>
</dbReference>
<protein>
    <submittedName>
        <fullName evidence="1">Sulfotransferase</fullName>
    </submittedName>
</protein>
<comment type="caution">
    <text evidence="1">The sequence shown here is derived from an EMBL/GenBank/DDBJ whole genome shotgun (WGS) entry which is preliminary data.</text>
</comment>
<evidence type="ECO:0000313" key="1">
    <source>
        <dbReference type="EMBL" id="MBT9290691.1"/>
    </source>
</evidence>
<proteinExistence type="predicted"/>
<name>A0A947GDU9_9HYPH</name>
<accession>A0A947GDU9</accession>
<sequence length="308" mass="34131">MQAYRIFMLNSFSRSGETMVLRALAAHPMIRVAHDLNARNSRLEQALVARIRNEGAITIGADDPVLGTDRPPEGGVIVVKNAVWTHAFPCPGFVLARNPFSIVTSLAAVEVAAEEEAERTPLGRLVRRLRGREFQWSDTAIDLREKIERWSRGIDARMAPFANRTDPVGAIAVLWARKMLEAHGRGGPILRYETFVRDPEPPMRRLLAWLGLPWDDAVLRAHERYPADAIGHGGIRLGEPIHAGSQDKYKAMPLAAFHAIYAMTAGVMRLYGYAAAPERNLVVQDFDDRFDDRFDGPAHPDGAPDAAA</sequence>
<gene>
    <name evidence="1" type="ORF">KL771_14570</name>
</gene>
<keyword evidence="2" id="KW-1185">Reference proteome</keyword>
<dbReference type="AlphaFoldDB" id="A0A947GDU9"/>
<dbReference type="EMBL" id="JAHHZF010000006">
    <property type="protein sequence ID" value="MBT9290691.1"/>
    <property type="molecule type" value="Genomic_DNA"/>
</dbReference>
<evidence type="ECO:0000313" key="2">
    <source>
        <dbReference type="Proteomes" id="UP000766595"/>
    </source>
</evidence>
<organism evidence="1 2">
    <name type="scientific">Prosthecodimorpha staleyi</name>
    <dbReference type="NCBI Taxonomy" id="2840188"/>
    <lineage>
        <taxon>Bacteria</taxon>
        <taxon>Pseudomonadati</taxon>
        <taxon>Pseudomonadota</taxon>
        <taxon>Alphaproteobacteria</taxon>
        <taxon>Hyphomicrobiales</taxon>
        <taxon>Ancalomicrobiaceae</taxon>
        <taxon>Prosthecodimorpha</taxon>
    </lineage>
</organism>